<sequence length="389" mass="41165">MTDPIAELRTTAAIRERARFLLARARAGESAWFTVDDDALPATAAEVATVTRSRYPDLDVPFHSRWRHFEAGGITRVAGLDAAAMIDLTVVSVLLDAGAGAQWRYAEHATGLSFTRSEGLGVASWHAFTDGVFSGDPDHPLRADAAGLRAMTTEALAAAFQVAPDNPLVGLDGRARLLRRLGAALADNAAVYGPDGRPGAMFDALVGPDKAVSAHAILSVLLSTLSSVWPSGNTIGDQALGDVWRHPAVPGPGASAGWMPFHKLSQWLTYSLLEPFGWAGVRVTGIEELTGLPEYRNGGLLIDTGVLGLRDTAVTQRDWSVGDELVVEWRALTVALLDELAPLVRTELGADVPLACVLEGGTWQAGRATAQRLRGGLPPLAIISDGTVF</sequence>
<dbReference type="RefSeq" id="WP_062657080.1">
    <property type="nucleotide sequence ID" value="NZ_BCSY01000046.1"/>
</dbReference>
<protein>
    <recommendedName>
        <fullName evidence="3">Uracil phosphoribosyltransferase</fullName>
    </recommendedName>
</protein>
<reference evidence="2" key="2">
    <citation type="submission" date="2016-02" db="EMBL/GenBank/DDBJ databases">
        <title>Draft genome sequence of five rapidly growing Mycobacterium species.</title>
        <authorList>
            <person name="Katahira K."/>
            <person name="Gotou Y."/>
            <person name="Iida K."/>
            <person name="Ogura Y."/>
            <person name="Hayashi T."/>
        </authorList>
    </citation>
    <scope>NUCLEOTIDE SEQUENCE [LARGE SCALE GENOMIC DNA]</scope>
    <source>
        <strain evidence="2">JCM15298</strain>
    </source>
</reference>
<keyword evidence="2" id="KW-1185">Reference proteome</keyword>
<dbReference type="OrthoDB" id="9779699at2"/>
<evidence type="ECO:0008006" key="3">
    <source>
        <dbReference type="Google" id="ProtNLM"/>
    </source>
</evidence>
<dbReference type="Pfam" id="PF07958">
    <property type="entry name" value="DUF1688"/>
    <property type="match status" value="1"/>
</dbReference>
<dbReference type="PANTHER" id="PTHR31687:SF3">
    <property type="entry name" value="PROTEIN URG3"/>
    <property type="match status" value="1"/>
</dbReference>
<organism evidence="1 2">
    <name type="scientific">Mycolicibacterium canariasense</name>
    <name type="common">Mycobacterium canariasense</name>
    <dbReference type="NCBI Taxonomy" id="228230"/>
    <lineage>
        <taxon>Bacteria</taxon>
        <taxon>Bacillati</taxon>
        <taxon>Actinomycetota</taxon>
        <taxon>Actinomycetes</taxon>
        <taxon>Mycobacteriales</taxon>
        <taxon>Mycobacteriaceae</taxon>
        <taxon>Mycolicibacterium</taxon>
    </lineage>
</organism>
<accession>A0A124E280</accession>
<gene>
    <name evidence="1" type="ORF">RMCC_2941</name>
</gene>
<dbReference type="AlphaFoldDB" id="A0A124E280"/>
<dbReference type="InterPro" id="IPR012469">
    <property type="entry name" value="DUF1688"/>
</dbReference>
<name>A0A124E280_MYCCR</name>
<dbReference type="STRING" id="228230.RMCC_2941"/>
<dbReference type="PANTHER" id="PTHR31687">
    <property type="match status" value="1"/>
</dbReference>
<reference evidence="2" key="1">
    <citation type="journal article" date="2016" name="Genome Announc.">
        <title>Draft Genome Sequences of Five Rapidly Growing Mycobacterium Species, M. thermoresistibile, M. fortuitum subsp. acetamidolyticum, M. canariasense, M. brisbanense, and M. novocastrense.</title>
        <authorList>
            <person name="Katahira K."/>
            <person name="Ogura Y."/>
            <person name="Gotoh Y."/>
            <person name="Hayashi T."/>
        </authorList>
    </citation>
    <scope>NUCLEOTIDE SEQUENCE [LARGE SCALE GENOMIC DNA]</scope>
    <source>
        <strain evidence="2">JCM15298</strain>
    </source>
</reference>
<dbReference type="EMBL" id="BCSY01000046">
    <property type="protein sequence ID" value="GAS95975.1"/>
    <property type="molecule type" value="Genomic_DNA"/>
</dbReference>
<comment type="caution">
    <text evidence="1">The sequence shown here is derived from an EMBL/GenBank/DDBJ whole genome shotgun (WGS) entry which is preliminary data.</text>
</comment>
<dbReference type="Proteomes" id="UP000069443">
    <property type="component" value="Unassembled WGS sequence"/>
</dbReference>
<proteinExistence type="predicted"/>
<evidence type="ECO:0000313" key="1">
    <source>
        <dbReference type="EMBL" id="GAS95975.1"/>
    </source>
</evidence>
<evidence type="ECO:0000313" key="2">
    <source>
        <dbReference type="Proteomes" id="UP000069443"/>
    </source>
</evidence>